<keyword evidence="2" id="KW-0732">Signal</keyword>
<reference evidence="3 4" key="1">
    <citation type="submission" date="2024-07" db="EMBL/GenBank/DDBJ databases">
        <title>Section-level genome sequencing and comparative genomics of Aspergillus sections Usti and Cavernicolus.</title>
        <authorList>
            <consortium name="Lawrence Berkeley National Laboratory"/>
            <person name="Nybo J.L."/>
            <person name="Vesth T.C."/>
            <person name="Theobald S."/>
            <person name="Frisvad J.C."/>
            <person name="Larsen T.O."/>
            <person name="Kjaerboelling I."/>
            <person name="Rothschild-Mancinelli K."/>
            <person name="Lyhne E.K."/>
            <person name="Kogle M.E."/>
            <person name="Barry K."/>
            <person name="Clum A."/>
            <person name="Na H."/>
            <person name="Ledsgaard L."/>
            <person name="Lin J."/>
            <person name="Lipzen A."/>
            <person name="Kuo A."/>
            <person name="Riley R."/>
            <person name="Mondo S."/>
            <person name="Labutti K."/>
            <person name="Haridas S."/>
            <person name="Pangalinan J."/>
            <person name="Salamov A.A."/>
            <person name="Simmons B.A."/>
            <person name="Magnuson J.K."/>
            <person name="Chen J."/>
            <person name="Drula E."/>
            <person name="Henrissat B."/>
            <person name="Wiebenga A."/>
            <person name="Lubbers R.J."/>
            <person name="Gomes A.C."/>
            <person name="Makela M.R."/>
            <person name="Stajich J."/>
            <person name="Grigoriev I.V."/>
            <person name="Mortensen U.H."/>
            <person name="De Vries R.P."/>
            <person name="Baker S.E."/>
            <person name="Andersen M.R."/>
        </authorList>
    </citation>
    <scope>NUCLEOTIDE SEQUENCE [LARGE SCALE GENOMIC DNA]</scope>
    <source>
        <strain evidence="3 4">CBS 209.92</strain>
    </source>
</reference>
<keyword evidence="4" id="KW-1185">Reference proteome</keyword>
<evidence type="ECO:0000256" key="1">
    <source>
        <dbReference type="SAM" id="MobiDB-lite"/>
    </source>
</evidence>
<accession>A0ABR4GL93</accession>
<feature type="chain" id="PRO_5045713721" description="AA1-like domain-containing protein" evidence="2">
    <location>
        <begin position="21"/>
        <end position="156"/>
    </location>
</feature>
<dbReference type="EMBL" id="JBFTWV010000006">
    <property type="protein sequence ID" value="KAL2799833.1"/>
    <property type="molecule type" value="Genomic_DNA"/>
</dbReference>
<feature type="region of interest" description="Disordered" evidence="1">
    <location>
        <begin position="137"/>
        <end position="156"/>
    </location>
</feature>
<evidence type="ECO:0000313" key="3">
    <source>
        <dbReference type="EMBL" id="KAL2799833.1"/>
    </source>
</evidence>
<name>A0ABR4GL93_9EURO</name>
<sequence length="156" mass="16923">MHFSNLILASAMTLAPAVYGYGVATVQIAYHEACGNNDVPTNNVDTPESTVVTKDTCTQLPAKHSFDIDAYSFDVTPITKDTTYTCHAVGVYTNEECVGIPLTVVPLWPGQGDAKSGCLQDGYFEKSVSVRLICEDEHDHGDDHDDHDAGAEDRQQ</sequence>
<gene>
    <name evidence="3" type="ORF">BJX66DRAFT_332868</name>
</gene>
<protein>
    <recommendedName>
        <fullName evidence="5">AA1-like domain-containing protein</fullName>
    </recommendedName>
</protein>
<feature type="signal peptide" evidence="2">
    <location>
        <begin position="1"/>
        <end position="20"/>
    </location>
</feature>
<proteinExistence type="predicted"/>
<evidence type="ECO:0008006" key="5">
    <source>
        <dbReference type="Google" id="ProtNLM"/>
    </source>
</evidence>
<organism evidence="3 4">
    <name type="scientific">Aspergillus keveii</name>
    <dbReference type="NCBI Taxonomy" id="714993"/>
    <lineage>
        <taxon>Eukaryota</taxon>
        <taxon>Fungi</taxon>
        <taxon>Dikarya</taxon>
        <taxon>Ascomycota</taxon>
        <taxon>Pezizomycotina</taxon>
        <taxon>Eurotiomycetes</taxon>
        <taxon>Eurotiomycetidae</taxon>
        <taxon>Eurotiales</taxon>
        <taxon>Aspergillaceae</taxon>
        <taxon>Aspergillus</taxon>
        <taxon>Aspergillus subgen. Nidulantes</taxon>
    </lineage>
</organism>
<comment type="caution">
    <text evidence="3">The sequence shown here is derived from an EMBL/GenBank/DDBJ whole genome shotgun (WGS) entry which is preliminary data.</text>
</comment>
<dbReference type="Proteomes" id="UP001610563">
    <property type="component" value="Unassembled WGS sequence"/>
</dbReference>
<evidence type="ECO:0000256" key="2">
    <source>
        <dbReference type="SAM" id="SignalP"/>
    </source>
</evidence>
<evidence type="ECO:0000313" key="4">
    <source>
        <dbReference type="Proteomes" id="UP001610563"/>
    </source>
</evidence>